<dbReference type="OMA" id="CRIREDG"/>
<dbReference type="OrthoDB" id="2017893at2759"/>
<dbReference type="InterPro" id="IPR029021">
    <property type="entry name" value="Prot-tyrosine_phosphatase-like"/>
</dbReference>
<dbReference type="CDD" id="cd14498">
    <property type="entry name" value="DSP"/>
    <property type="match status" value="1"/>
</dbReference>
<keyword evidence="3" id="KW-0378">Hydrolase</keyword>
<evidence type="ECO:0000256" key="2">
    <source>
        <dbReference type="ARBA" id="ARBA00013064"/>
    </source>
</evidence>
<dbReference type="InterPro" id="IPR000340">
    <property type="entry name" value="Dual-sp_phosphatase_cat-dom"/>
</dbReference>
<dbReference type="EC" id="3.1.3.48" evidence="2"/>
<accession>C5KMQ2</accession>
<dbReference type="RefSeq" id="XP_002782415.1">
    <property type="nucleotide sequence ID" value="XM_002782369.1"/>
</dbReference>
<evidence type="ECO:0000313" key="7">
    <source>
        <dbReference type="EMBL" id="EER14210.1"/>
    </source>
</evidence>
<gene>
    <name evidence="7" type="ORF">Pmar_PMAR029276</name>
</gene>
<name>C5KMQ2_PERM5</name>
<dbReference type="Proteomes" id="UP000007800">
    <property type="component" value="Unassembled WGS sequence"/>
</dbReference>
<dbReference type="PANTHER" id="PTHR10159:SF519">
    <property type="entry name" value="DUAL SPECIFICITY PROTEIN PHOSPHATASE MPK3"/>
    <property type="match status" value="1"/>
</dbReference>
<dbReference type="GO" id="GO:0005737">
    <property type="term" value="C:cytoplasm"/>
    <property type="evidence" value="ECO:0007669"/>
    <property type="project" value="TreeGrafter"/>
</dbReference>
<keyword evidence="4" id="KW-0904">Protein phosphatase</keyword>
<dbReference type="InterPro" id="IPR020422">
    <property type="entry name" value="TYR_PHOSPHATASE_DUAL_dom"/>
</dbReference>
<dbReference type="SUPFAM" id="SSF52799">
    <property type="entry name" value="(Phosphotyrosine protein) phosphatases II"/>
    <property type="match status" value="1"/>
</dbReference>
<proteinExistence type="inferred from homology"/>
<reference evidence="7 8" key="1">
    <citation type="submission" date="2008-07" db="EMBL/GenBank/DDBJ databases">
        <authorList>
            <person name="El-Sayed N."/>
            <person name="Caler E."/>
            <person name="Inman J."/>
            <person name="Amedeo P."/>
            <person name="Hass B."/>
            <person name="Wortman J."/>
        </authorList>
    </citation>
    <scope>NUCLEOTIDE SEQUENCE [LARGE SCALE GENOMIC DNA]</scope>
    <source>
        <strain evidence="8">ATCC 50983 / TXsc</strain>
    </source>
</reference>
<dbReference type="AlphaFoldDB" id="C5KMQ2"/>
<evidence type="ECO:0000256" key="3">
    <source>
        <dbReference type="ARBA" id="ARBA00022801"/>
    </source>
</evidence>
<dbReference type="Gene3D" id="3.90.190.10">
    <property type="entry name" value="Protein tyrosine phosphatase superfamily"/>
    <property type="match status" value="1"/>
</dbReference>
<evidence type="ECO:0000313" key="8">
    <source>
        <dbReference type="Proteomes" id="UP000007800"/>
    </source>
</evidence>
<dbReference type="GO" id="GO:0004725">
    <property type="term" value="F:protein tyrosine phosphatase activity"/>
    <property type="evidence" value="ECO:0007669"/>
    <property type="project" value="UniProtKB-EC"/>
</dbReference>
<feature type="domain" description="Tyrosine specific protein phosphatases" evidence="6">
    <location>
        <begin position="116"/>
        <end position="169"/>
    </location>
</feature>
<dbReference type="PROSITE" id="PS50056">
    <property type="entry name" value="TYR_PHOSPHATASE_2"/>
    <property type="match status" value="1"/>
</dbReference>
<dbReference type="PANTHER" id="PTHR10159">
    <property type="entry name" value="DUAL SPECIFICITY PROTEIN PHOSPHATASE"/>
    <property type="match status" value="1"/>
</dbReference>
<dbReference type="GeneID" id="9060247"/>
<feature type="domain" description="Tyrosine-protein phosphatase" evidence="5">
    <location>
        <begin position="27"/>
        <end position="190"/>
    </location>
</feature>
<dbReference type="InterPro" id="IPR000387">
    <property type="entry name" value="Tyr_Pase_dom"/>
</dbReference>
<keyword evidence="8" id="KW-1185">Reference proteome</keyword>
<evidence type="ECO:0000259" key="5">
    <source>
        <dbReference type="PROSITE" id="PS50054"/>
    </source>
</evidence>
<protein>
    <recommendedName>
        <fullName evidence="2">protein-tyrosine-phosphatase</fullName>
        <ecNumber evidence="2">3.1.3.48</ecNumber>
    </recommendedName>
</protein>
<dbReference type="GO" id="GO:0043409">
    <property type="term" value="P:negative regulation of MAPK cascade"/>
    <property type="evidence" value="ECO:0007669"/>
    <property type="project" value="TreeGrafter"/>
</dbReference>
<evidence type="ECO:0000256" key="1">
    <source>
        <dbReference type="ARBA" id="ARBA00008601"/>
    </source>
</evidence>
<comment type="similarity">
    <text evidence="1">Belongs to the protein-tyrosine phosphatase family. Non-receptor class dual specificity subfamily.</text>
</comment>
<sequence>MATATVLTKSTTTTLEDRKEEDIYTSLENIGLPWLYFGDKTMAKDMHNLRQHHIRYILNCTPTKTEGGIPNYYTTTTSSVNAGINKRSLGGMFEYCRIPMQDNATESLSIWYDTAWNFIDRCRIREDGNILVHCNWGQSRSVSIIISYLIKYYRYTYDDALEAVQKARPEASPNQSFEKQLIKLSKELQSRITTTTITNNK</sequence>
<evidence type="ECO:0000259" key="6">
    <source>
        <dbReference type="PROSITE" id="PS50056"/>
    </source>
</evidence>
<dbReference type="PROSITE" id="PS50054">
    <property type="entry name" value="TYR_PHOSPHATASE_DUAL"/>
    <property type="match status" value="1"/>
</dbReference>
<dbReference type="Pfam" id="PF00782">
    <property type="entry name" value="DSPc"/>
    <property type="match status" value="1"/>
</dbReference>
<dbReference type="InParanoid" id="C5KMQ2"/>
<dbReference type="EMBL" id="GG674496">
    <property type="protein sequence ID" value="EER14210.1"/>
    <property type="molecule type" value="Genomic_DNA"/>
</dbReference>
<evidence type="ECO:0000256" key="4">
    <source>
        <dbReference type="ARBA" id="ARBA00022912"/>
    </source>
</evidence>
<dbReference type="SMART" id="SM00195">
    <property type="entry name" value="DSPc"/>
    <property type="match status" value="1"/>
</dbReference>
<organism evidence="8">
    <name type="scientific">Perkinsus marinus (strain ATCC 50983 / TXsc)</name>
    <dbReference type="NCBI Taxonomy" id="423536"/>
    <lineage>
        <taxon>Eukaryota</taxon>
        <taxon>Sar</taxon>
        <taxon>Alveolata</taxon>
        <taxon>Perkinsozoa</taxon>
        <taxon>Perkinsea</taxon>
        <taxon>Perkinsida</taxon>
        <taxon>Perkinsidae</taxon>
        <taxon>Perkinsus</taxon>
    </lineage>
</organism>